<dbReference type="Proteomes" id="UP000029492">
    <property type="component" value="Chromosome"/>
</dbReference>
<organism evidence="1 2">
    <name type="scientific">Methylobacterium oryzae CBMB20</name>
    <dbReference type="NCBI Taxonomy" id="693986"/>
    <lineage>
        <taxon>Bacteria</taxon>
        <taxon>Pseudomonadati</taxon>
        <taxon>Pseudomonadota</taxon>
        <taxon>Alphaproteobacteria</taxon>
        <taxon>Hyphomicrobiales</taxon>
        <taxon>Methylobacteriaceae</taxon>
        <taxon>Methylobacterium</taxon>
    </lineage>
</organism>
<accession>A0A089NLB7</accession>
<dbReference type="STRING" id="693986.MOC_0407"/>
<name>A0A089NLB7_9HYPH</name>
<evidence type="ECO:0000313" key="1">
    <source>
        <dbReference type="EMBL" id="AIQ88162.1"/>
    </source>
</evidence>
<protein>
    <submittedName>
        <fullName evidence="1">Protein of unassigned function</fullName>
    </submittedName>
</protein>
<dbReference type="HOGENOM" id="CLU_3119689_0_0_5"/>
<dbReference type="AlphaFoldDB" id="A0A089NLB7"/>
<proteinExistence type="predicted"/>
<dbReference type="KEGG" id="mor:MOC_0407"/>
<sequence>MSAFIANISIAKQRRSEINRHFTSNDPDNSAPHSGKLRCRLFIHRIGIDR</sequence>
<keyword evidence="2" id="KW-1185">Reference proteome</keyword>
<reference evidence="1 2" key="1">
    <citation type="journal article" date="2014" name="PLoS ONE">
        <title>Genome Information of Methylobacterium oryzae, a Plant-Probiotic Methylotroph in the Phyllosphere.</title>
        <authorList>
            <person name="Kwak M.J."/>
            <person name="Jeong H."/>
            <person name="Madhaiyan M."/>
            <person name="Lee Y."/>
            <person name="Sa T.M."/>
            <person name="Oh T.K."/>
            <person name="Kim J.F."/>
        </authorList>
    </citation>
    <scope>NUCLEOTIDE SEQUENCE [LARGE SCALE GENOMIC DNA]</scope>
    <source>
        <strain evidence="1 2">CBMB20</strain>
    </source>
</reference>
<dbReference type="EMBL" id="CP003811">
    <property type="protein sequence ID" value="AIQ88162.1"/>
    <property type="molecule type" value="Genomic_DNA"/>
</dbReference>
<gene>
    <name evidence="1" type="ORF">MOC_0407</name>
</gene>
<evidence type="ECO:0000313" key="2">
    <source>
        <dbReference type="Proteomes" id="UP000029492"/>
    </source>
</evidence>